<dbReference type="SUPFAM" id="SSF55729">
    <property type="entry name" value="Acyl-CoA N-acyltransferases (Nat)"/>
    <property type="match status" value="1"/>
</dbReference>
<accession>A0ABR9QQ81</accession>
<name>A0ABR9QQ81_9BACI</name>
<dbReference type="PANTHER" id="PTHR43420">
    <property type="entry name" value="ACETYLTRANSFERASE"/>
    <property type="match status" value="1"/>
</dbReference>
<protein>
    <submittedName>
        <fullName evidence="4">GNAT family N-acetyltransferase</fullName>
    </submittedName>
</protein>
<dbReference type="RefSeq" id="WP_193539944.1">
    <property type="nucleotide sequence ID" value="NZ_JADCLJ010000025.1"/>
</dbReference>
<proteinExistence type="predicted"/>
<organism evidence="4 5">
    <name type="scientific">Litchfieldia luteola</name>
    <dbReference type="NCBI Taxonomy" id="682179"/>
    <lineage>
        <taxon>Bacteria</taxon>
        <taxon>Bacillati</taxon>
        <taxon>Bacillota</taxon>
        <taxon>Bacilli</taxon>
        <taxon>Bacillales</taxon>
        <taxon>Bacillaceae</taxon>
        <taxon>Litchfieldia</taxon>
    </lineage>
</organism>
<comment type="caution">
    <text evidence="4">The sequence shown here is derived from an EMBL/GenBank/DDBJ whole genome shotgun (WGS) entry which is preliminary data.</text>
</comment>
<dbReference type="InterPro" id="IPR050680">
    <property type="entry name" value="YpeA/RimI_acetyltransf"/>
</dbReference>
<gene>
    <name evidence="4" type="ORF">IMZ08_21780</name>
</gene>
<evidence type="ECO:0000256" key="2">
    <source>
        <dbReference type="ARBA" id="ARBA00023315"/>
    </source>
</evidence>
<dbReference type="Proteomes" id="UP001516662">
    <property type="component" value="Unassembled WGS sequence"/>
</dbReference>
<dbReference type="InterPro" id="IPR000182">
    <property type="entry name" value="GNAT_dom"/>
</dbReference>
<evidence type="ECO:0000313" key="4">
    <source>
        <dbReference type="EMBL" id="MBE4910675.1"/>
    </source>
</evidence>
<evidence type="ECO:0000256" key="1">
    <source>
        <dbReference type="ARBA" id="ARBA00022679"/>
    </source>
</evidence>
<dbReference type="EMBL" id="JADCLJ010000025">
    <property type="protein sequence ID" value="MBE4910675.1"/>
    <property type="molecule type" value="Genomic_DNA"/>
</dbReference>
<keyword evidence="1" id="KW-0808">Transferase</keyword>
<feature type="domain" description="N-acetyltransferase" evidence="3">
    <location>
        <begin position="151"/>
        <end position="298"/>
    </location>
</feature>
<dbReference type="Pfam" id="PF00583">
    <property type="entry name" value="Acetyltransf_1"/>
    <property type="match status" value="1"/>
</dbReference>
<evidence type="ECO:0000259" key="3">
    <source>
        <dbReference type="PROSITE" id="PS51186"/>
    </source>
</evidence>
<dbReference type="InterPro" id="IPR016181">
    <property type="entry name" value="Acyl_CoA_acyltransferase"/>
</dbReference>
<reference evidence="4 5" key="1">
    <citation type="submission" date="2020-10" db="EMBL/GenBank/DDBJ databases">
        <title>Bacillus sp. HD4P25, an endophyte from a halophyte.</title>
        <authorList>
            <person name="Sun J.-Q."/>
        </authorList>
    </citation>
    <scope>NUCLEOTIDE SEQUENCE [LARGE SCALE GENOMIC DNA]</scope>
    <source>
        <strain evidence="4 5">YIM 93174</strain>
    </source>
</reference>
<dbReference type="CDD" id="cd04301">
    <property type="entry name" value="NAT_SF"/>
    <property type="match status" value="1"/>
</dbReference>
<dbReference type="PANTHER" id="PTHR43420:SF47">
    <property type="entry name" value="N-ACETYLTRANSFERASE DOMAIN-CONTAINING PROTEIN"/>
    <property type="match status" value="1"/>
</dbReference>
<keyword evidence="5" id="KW-1185">Reference proteome</keyword>
<sequence>MKIEALGSERIADFVAYCKKHKHEVDESFLYDDDLRDFKPDEENPTYIVVNSENNIIATVSLIVDEYNKRGKKARFRIFHSEINDLEIYQRLMEAIIKHTEGLEKVFIFVPMINENLEECIKGLNFSVERYSYLLVREDLDVPEIGLQEGYELRSFEEGKDENIWCEVRNASFATLKGSETPVTPEMVSKMLASDEYIKGGLMILFHGNMPVGVIRGSDDEFEDAPIMNIGPIAVIPEYQGNGLGRTLLRAMLRFAKEKSYKRTYLCVNADNERAKALYLQEGFQQVEAVTCYHYDLT</sequence>
<evidence type="ECO:0000313" key="5">
    <source>
        <dbReference type="Proteomes" id="UP001516662"/>
    </source>
</evidence>
<keyword evidence="2" id="KW-0012">Acyltransferase</keyword>
<dbReference type="Gene3D" id="3.40.630.30">
    <property type="match status" value="1"/>
</dbReference>
<dbReference type="PROSITE" id="PS51186">
    <property type="entry name" value="GNAT"/>
    <property type="match status" value="1"/>
</dbReference>